<evidence type="ECO:0000313" key="9">
    <source>
        <dbReference type="EMBL" id="ONG53102.1"/>
    </source>
</evidence>
<dbReference type="Pfam" id="PF07669">
    <property type="entry name" value="Eco57I"/>
    <property type="match status" value="1"/>
</dbReference>
<sequence length="586" mass="64528">MRTPRVRAPGRSRAAASATNSGRFADLDADKLRGGYYTSAEVAAWLCAWAIRSVEDRLLEPSCGDGTFLAAAASVFSELGLPGPAIADRLTGVEVIGSEADRARDRLRPLLGLRAQDAVSTSDFFEWWQETSQPAFDVVVGNPPFIRYQTFPEPHRSRAMAIMGAVGLTPNRLTNIWVPFVVTAALSLRPGGRMALVLPAELLQVTYAAQLRSFITDRFARVDVVACNELFFDKAEQEVVLLLADGARAEALEVNDCRVALTEAATVAEIMRQTAAEVLAAAQPKTIRHDHEKWLKYFLTASEIAFMRELRTAPITTAMQTHASIDVGVVTGKNEFFVLSADQVEELGLGGYTTPLVSRSVQLKGTRLGEADWSKLAAAGDRVHLLNVTADQAGRLTEALRRYIRYGESKEFHKGYKCSIRSPWYKVPSVWTPDGFMFRQIYDFPRIVLNSSGATSTDTIHRFTCRTAQPEQVIANTYTWLTAASAEIEGRSYGGGVLELEPTEAERLLMPTELNGAMPIAEADRLIRVGRLDAVLEENARIVLRGHMGLSEADCATLRGIWTKMRDRRMARRRAGKGAAVRDMGE</sequence>
<dbReference type="CDD" id="cd02440">
    <property type="entry name" value="AdoMet_MTases"/>
    <property type="match status" value="1"/>
</dbReference>
<feature type="domain" description="Type II methyltransferase M.TaqI-like" evidence="7">
    <location>
        <begin position="117"/>
        <end position="217"/>
    </location>
</feature>
<comment type="similarity">
    <text evidence="1">Belongs to the N(4)/N(6)-methyltransferase family.</text>
</comment>
<dbReference type="PANTHER" id="PTHR33841:SF5">
    <property type="entry name" value="DNA METHYLASE (MODIFICATION METHYLASE) (METHYLTRANSFERASE)-RELATED"/>
    <property type="match status" value="1"/>
</dbReference>
<organism evidence="9 10">
    <name type="scientific">Teichococcus deserti</name>
    <dbReference type="NCBI Taxonomy" id="1817963"/>
    <lineage>
        <taxon>Bacteria</taxon>
        <taxon>Pseudomonadati</taxon>
        <taxon>Pseudomonadota</taxon>
        <taxon>Alphaproteobacteria</taxon>
        <taxon>Acetobacterales</taxon>
        <taxon>Roseomonadaceae</taxon>
        <taxon>Roseomonas</taxon>
    </lineage>
</organism>
<dbReference type="AlphaFoldDB" id="A0A1V2H1L1"/>
<accession>A0A1V2H1L1</accession>
<keyword evidence="5" id="KW-0949">S-adenosyl-L-methionine</keyword>
<protein>
    <recommendedName>
        <fullName evidence="2">site-specific DNA-methyltransferase (adenine-specific)</fullName>
        <ecNumber evidence="2">2.1.1.72</ecNumber>
    </recommendedName>
</protein>
<evidence type="ECO:0000256" key="3">
    <source>
        <dbReference type="ARBA" id="ARBA00022603"/>
    </source>
</evidence>
<dbReference type="GO" id="GO:0006304">
    <property type="term" value="P:DNA modification"/>
    <property type="evidence" value="ECO:0007669"/>
    <property type="project" value="InterPro"/>
</dbReference>
<evidence type="ECO:0000259" key="8">
    <source>
        <dbReference type="Pfam" id="PF22837"/>
    </source>
</evidence>
<evidence type="ECO:0000256" key="2">
    <source>
        <dbReference type="ARBA" id="ARBA00011900"/>
    </source>
</evidence>
<gene>
    <name evidence="9" type="ORF">BKE38_13545</name>
</gene>
<dbReference type="Gene3D" id="3.40.50.150">
    <property type="entry name" value="Vaccinia Virus protein VP39"/>
    <property type="match status" value="1"/>
</dbReference>
<dbReference type="EMBL" id="MLCO01000119">
    <property type="protein sequence ID" value="ONG53102.1"/>
    <property type="molecule type" value="Genomic_DNA"/>
</dbReference>
<feature type="domain" description="Type II methyltransferase M.Eco57I C-terminal" evidence="8">
    <location>
        <begin position="292"/>
        <end position="544"/>
    </location>
</feature>
<dbReference type="InterPro" id="IPR029063">
    <property type="entry name" value="SAM-dependent_MTases_sf"/>
</dbReference>
<reference evidence="9 10" key="1">
    <citation type="submission" date="2016-10" db="EMBL/GenBank/DDBJ databases">
        <title>Draft Genome sequence of Roseomonas sp. strain M3.</title>
        <authorList>
            <person name="Subhash Y."/>
            <person name="Lee S."/>
        </authorList>
    </citation>
    <scope>NUCLEOTIDE SEQUENCE [LARGE SCALE GENOMIC DNA]</scope>
    <source>
        <strain evidence="9 10">M3</strain>
    </source>
</reference>
<dbReference type="InterPro" id="IPR002052">
    <property type="entry name" value="DNA_methylase_N6_adenine_CS"/>
</dbReference>
<evidence type="ECO:0000256" key="5">
    <source>
        <dbReference type="ARBA" id="ARBA00022691"/>
    </source>
</evidence>
<dbReference type="OrthoDB" id="9806213at2"/>
<dbReference type="Proteomes" id="UP000188879">
    <property type="component" value="Unassembled WGS sequence"/>
</dbReference>
<proteinExistence type="inferred from homology"/>
<dbReference type="PANTHER" id="PTHR33841">
    <property type="entry name" value="DNA METHYLTRANSFERASE YEEA-RELATED"/>
    <property type="match status" value="1"/>
</dbReference>
<evidence type="ECO:0000256" key="6">
    <source>
        <dbReference type="ARBA" id="ARBA00047942"/>
    </source>
</evidence>
<keyword evidence="4" id="KW-0808">Transferase</keyword>
<dbReference type="GO" id="GO:0003676">
    <property type="term" value="F:nucleic acid binding"/>
    <property type="evidence" value="ECO:0007669"/>
    <property type="project" value="InterPro"/>
</dbReference>
<dbReference type="PROSITE" id="PS00092">
    <property type="entry name" value="N6_MTASE"/>
    <property type="match status" value="1"/>
</dbReference>
<evidence type="ECO:0000256" key="1">
    <source>
        <dbReference type="ARBA" id="ARBA00006594"/>
    </source>
</evidence>
<keyword evidence="10" id="KW-1185">Reference proteome</keyword>
<evidence type="ECO:0000313" key="10">
    <source>
        <dbReference type="Proteomes" id="UP000188879"/>
    </source>
</evidence>
<dbReference type="SUPFAM" id="SSF53335">
    <property type="entry name" value="S-adenosyl-L-methionine-dependent methyltransferases"/>
    <property type="match status" value="1"/>
</dbReference>
<dbReference type="EC" id="2.1.1.72" evidence="2"/>
<evidence type="ECO:0000256" key="4">
    <source>
        <dbReference type="ARBA" id="ARBA00022679"/>
    </source>
</evidence>
<name>A0A1V2H1L1_9PROT</name>
<dbReference type="Pfam" id="PF22837">
    <property type="entry name" value="M_Eco57I_C"/>
    <property type="match status" value="1"/>
</dbReference>
<comment type="catalytic activity">
    <reaction evidence="6">
        <text>a 2'-deoxyadenosine in DNA + S-adenosyl-L-methionine = an N(6)-methyl-2'-deoxyadenosine in DNA + S-adenosyl-L-homocysteine + H(+)</text>
        <dbReference type="Rhea" id="RHEA:15197"/>
        <dbReference type="Rhea" id="RHEA-COMP:12418"/>
        <dbReference type="Rhea" id="RHEA-COMP:12419"/>
        <dbReference type="ChEBI" id="CHEBI:15378"/>
        <dbReference type="ChEBI" id="CHEBI:57856"/>
        <dbReference type="ChEBI" id="CHEBI:59789"/>
        <dbReference type="ChEBI" id="CHEBI:90615"/>
        <dbReference type="ChEBI" id="CHEBI:90616"/>
        <dbReference type="EC" id="2.1.1.72"/>
    </reaction>
</comment>
<comment type="caution">
    <text evidence="9">The sequence shown here is derived from an EMBL/GenBank/DDBJ whole genome shotgun (WGS) entry which is preliminary data.</text>
</comment>
<dbReference type="InterPro" id="IPR011639">
    <property type="entry name" value="MethylTrfase_TaqI-like_dom"/>
</dbReference>
<dbReference type="GO" id="GO:0032259">
    <property type="term" value="P:methylation"/>
    <property type="evidence" value="ECO:0007669"/>
    <property type="project" value="UniProtKB-KW"/>
</dbReference>
<dbReference type="GO" id="GO:0009007">
    <property type="term" value="F:site-specific DNA-methyltransferase (adenine-specific) activity"/>
    <property type="evidence" value="ECO:0007669"/>
    <property type="project" value="UniProtKB-EC"/>
</dbReference>
<keyword evidence="3 9" id="KW-0489">Methyltransferase</keyword>
<dbReference type="InterPro" id="IPR050953">
    <property type="entry name" value="N4_N6_ade-DNA_methylase"/>
</dbReference>
<dbReference type="PRINTS" id="PR00507">
    <property type="entry name" value="N12N6MTFRASE"/>
</dbReference>
<dbReference type="InterPro" id="IPR054520">
    <property type="entry name" value="M_Eco57I_C"/>
</dbReference>
<evidence type="ECO:0000259" key="7">
    <source>
        <dbReference type="Pfam" id="PF07669"/>
    </source>
</evidence>